<reference evidence="19 20" key="1">
    <citation type="journal article" date="2014" name="PLoS ONE">
        <title>Global Analysis of Gene Expression Profiles in Physic Nut (Jatropha curcas L.) Seedlings Exposed to Salt Stress.</title>
        <authorList>
            <person name="Zhang L."/>
            <person name="Zhang C."/>
            <person name="Wu P."/>
            <person name="Chen Y."/>
            <person name="Li M."/>
            <person name="Jiang H."/>
            <person name="Wu G."/>
        </authorList>
    </citation>
    <scope>NUCLEOTIDE SEQUENCE [LARGE SCALE GENOMIC DNA]</scope>
    <source>
        <strain evidence="20">cv. GZQX0401</strain>
        <tissue evidence="19">Young leaves</tissue>
    </source>
</reference>
<dbReference type="Gene3D" id="1.10.287.70">
    <property type="match status" value="1"/>
</dbReference>
<dbReference type="InterPro" id="IPR001828">
    <property type="entry name" value="ANF_lig-bd_rcpt"/>
</dbReference>
<dbReference type="FunFam" id="3.40.190.10:FF:000175">
    <property type="entry name" value="Glutamate receptor"/>
    <property type="match status" value="1"/>
</dbReference>
<dbReference type="GO" id="GO:0004930">
    <property type="term" value="F:G protein-coupled receptor activity"/>
    <property type="evidence" value="ECO:0007669"/>
    <property type="project" value="InterPro"/>
</dbReference>
<keyword evidence="20" id="KW-1185">Reference proteome</keyword>
<protein>
    <recommendedName>
        <fullName evidence="13">Glutamate receptor</fullName>
    </recommendedName>
</protein>
<dbReference type="FunFam" id="3.40.50.2300:FF:000081">
    <property type="entry name" value="Glutamate receptor"/>
    <property type="match status" value="1"/>
</dbReference>
<comment type="function">
    <text evidence="13">Glutamate-gated receptor that probably acts as non-selective cation channel.</text>
</comment>
<evidence type="ECO:0000256" key="11">
    <source>
        <dbReference type="ARBA" id="ARBA00023286"/>
    </source>
</evidence>
<keyword evidence="8 13" id="KW-0472">Membrane</keyword>
<dbReference type="InterPro" id="IPR028082">
    <property type="entry name" value="Peripla_BP_I"/>
</dbReference>
<evidence type="ECO:0000256" key="16">
    <source>
        <dbReference type="SAM" id="Phobius"/>
    </source>
</evidence>
<keyword evidence="12 13" id="KW-0407">Ion channel</keyword>
<dbReference type="InterPro" id="IPR001320">
    <property type="entry name" value="Iontro_rcpt_C"/>
</dbReference>
<dbReference type="Pfam" id="PF10613">
    <property type="entry name" value="Lig_chan-Glu_bd"/>
    <property type="match status" value="1"/>
</dbReference>
<feature type="region of interest" description="Disordered" evidence="15">
    <location>
        <begin position="823"/>
        <end position="860"/>
    </location>
</feature>
<feature type="transmembrane region" description="Helical" evidence="16">
    <location>
        <begin position="762"/>
        <end position="782"/>
    </location>
</feature>
<evidence type="ECO:0000256" key="4">
    <source>
        <dbReference type="ARBA" id="ARBA00022692"/>
    </source>
</evidence>
<dbReference type="PANTHER" id="PTHR18966">
    <property type="entry name" value="IONOTROPIC GLUTAMATE RECEPTOR"/>
    <property type="match status" value="1"/>
</dbReference>
<keyword evidence="5 17" id="KW-0732">Signal</keyword>
<dbReference type="SMART" id="SM00079">
    <property type="entry name" value="PBPe"/>
    <property type="match status" value="1"/>
</dbReference>
<evidence type="ECO:0000313" key="20">
    <source>
        <dbReference type="Proteomes" id="UP000027138"/>
    </source>
</evidence>
<dbReference type="SUPFAM" id="SSF53850">
    <property type="entry name" value="Periplasmic binding protein-like II"/>
    <property type="match status" value="1"/>
</dbReference>
<evidence type="ECO:0000256" key="17">
    <source>
        <dbReference type="SAM" id="SignalP"/>
    </source>
</evidence>
<comment type="similarity">
    <text evidence="2 13">Belongs to the glutamate-gated ion channel (TC 1.A.10.1) family.</text>
</comment>
<feature type="disulfide bond" evidence="14">
    <location>
        <begin position="691"/>
        <end position="745"/>
    </location>
</feature>
<dbReference type="SUPFAM" id="SSF53822">
    <property type="entry name" value="Periplasmic binding protein-like I"/>
    <property type="match status" value="1"/>
</dbReference>
<evidence type="ECO:0000256" key="9">
    <source>
        <dbReference type="ARBA" id="ARBA00023170"/>
    </source>
</evidence>
<dbReference type="PRINTS" id="PR01176">
    <property type="entry name" value="GABABRECEPTR"/>
</dbReference>
<dbReference type="GO" id="GO:1901701">
    <property type="term" value="P:cellular response to oxygen-containing compound"/>
    <property type="evidence" value="ECO:0007669"/>
    <property type="project" value="UniProtKB-ARBA"/>
</dbReference>
<organism evidence="19 20">
    <name type="scientific">Jatropha curcas</name>
    <name type="common">Barbados nut</name>
    <dbReference type="NCBI Taxonomy" id="180498"/>
    <lineage>
        <taxon>Eukaryota</taxon>
        <taxon>Viridiplantae</taxon>
        <taxon>Streptophyta</taxon>
        <taxon>Embryophyta</taxon>
        <taxon>Tracheophyta</taxon>
        <taxon>Spermatophyta</taxon>
        <taxon>Magnoliopsida</taxon>
        <taxon>eudicotyledons</taxon>
        <taxon>Gunneridae</taxon>
        <taxon>Pentapetalae</taxon>
        <taxon>rosids</taxon>
        <taxon>fabids</taxon>
        <taxon>Malpighiales</taxon>
        <taxon>Euphorbiaceae</taxon>
        <taxon>Crotonoideae</taxon>
        <taxon>Jatropheae</taxon>
        <taxon>Jatropha</taxon>
    </lineage>
</organism>
<evidence type="ECO:0000256" key="6">
    <source>
        <dbReference type="ARBA" id="ARBA00022989"/>
    </source>
</evidence>
<keyword evidence="11 13" id="KW-1071">Ligand-gated ion channel</keyword>
<dbReference type="Pfam" id="PF01094">
    <property type="entry name" value="ANF_receptor"/>
    <property type="match status" value="1"/>
</dbReference>
<dbReference type="InterPro" id="IPR000337">
    <property type="entry name" value="GPCR_3"/>
</dbReference>
<dbReference type="EMBL" id="KK914259">
    <property type="protein sequence ID" value="KDP43779.1"/>
    <property type="molecule type" value="Genomic_DNA"/>
</dbReference>
<dbReference type="PRINTS" id="PR00248">
    <property type="entry name" value="GPCRMGR"/>
</dbReference>
<dbReference type="PIRSF" id="PIRSF037090">
    <property type="entry name" value="Iontro_Glu-like_rcpt_pln"/>
    <property type="match status" value="1"/>
</dbReference>
<dbReference type="Proteomes" id="UP000027138">
    <property type="component" value="Unassembled WGS sequence"/>
</dbReference>
<dbReference type="GO" id="GO:0009611">
    <property type="term" value="P:response to wounding"/>
    <property type="evidence" value="ECO:0007669"/>
    <property type="project" value="UniProtKB-ARBA"/>
</dbReference>
<dbReference type="InterPro" id="IPR017103">
    <property type="entry name" value="Iontropic_Glu_rcpt_pln"/>
</dbReference>
<evidence type="ECO:0000256" key="13">
    <source>
        <dbReference type="PIRNR" id="PIRNR037090"/>
    </source>
</evidence>
<keyword evidence="7 13" id="KW-0406">Ion transport</keyword>
<feature type="compositionally biased region" description="Polar residues" evidence="15">
    <location>
        <begin position="837"/>
        <end position="860"/>
    </location>
</feature>
<evidence type="ECO:0000256" key="14">
    <source>
        <dbReference type="PIRSR" id="PIRSR037090-50"/>
    </source>
</evidence>
<evidence type="ECO:0000259" key="18">
    <source>
        <dbReference type="SMART" id="SM00079"/>
    </source>
</evidence>
<dbReference type="AlphaFoldDB" id="A0A067LHV7"/>
<comment type="subcellular location">
    <subcellularLocation>
        <location evidence="1">Membrane</location>
        <topology evidence="1">Multi-pass membrane protein</topology>
    </subcellularLocation>
</comment>
<keyword evidence="3 13" id="KW-0813">Transport</keyword>
<dbReference type="OrthoDB" id="5984008at2759"/>
<feature type="signal peptide" evidence="17">
    <location>
        <begin position="1"/>
        <end position="24"/>
    </location>
</feature>
<evidence type="ECO:0000256" key="10">
    <source>
        <dbReference type="ARBA" id="ARBA00023180"/>
    </source>
</evidence>
<evidence type="ECO:0000256" key="3">
    <source>
        <dbReference type="ARBA" id="ARBA00022448"/>
    </source>
</evidence>
<dbReference type="CDD" id="cd13686">
    <property type="entry name" value="GluR_Plant"/>
    <property type="match status" value="1"/>
</dbReference>
<evidence type="ECO:0000313" key="19">
    <source>
        <dbReference type="EMBL" id="KDP43779.1"/>
    </source>
</evidence>
<keyword evidence="9 13" id="KW-0675">Receptor</keyword>
<evidence type="ECO:0000256" key="8">
    <source>
        <dbReference type="ARBA" id="ARBA00023136"/>
    </source>
</evidence>
<dbReference type="FunFam" id="3.40.190.10:FF:000054">
    <property type="entry name" value="Glutamate receptor"/>
    <property type="match status" value="1"/>
</dbReference>
<evidence type="ECO:0000256" key="12">
    <source>
        <dbReference type="ARBA" id="ARBA00023303"/>
    </source>
</evidence>
<dbReference type="Pfam" id="PF00060">
    <property type="entry name" value="Lig_chan"/>
    <property type="match status" value="1"/>
</dbReference>
<feature type="domain" description="Ionotropic glutamate receptor C-terminal" evidence="18">
    <location>
        <begin position="401"/>
        <end position="742"/>
    </location>
</feature>
<dbReference type="GO" id="GO:0015276">
    <property type="term" value="F:ligand-gated monoatomic ion channel activity"/>
    <property type="evidence" value="ECO:0007669"/>
    <property type="project" value="InterPro"/>
</dbReference>
<gene>
    <name evidence="19" type="ORF">JCGZ_22406</name>
</gene>
<proteinExistence type="inferred from homology"/>
<dbReference type="GO" id="GO:0016020">
    <property type="term" value="C:membrane"/>
    <property type="evidence" value="ECO:0007669"/>
    <property type="project" value="UniProtKB-SubCell"/>
</dbReference>
<evidence type="ECO:0000256" key="15">
    <source>
        <dbReference type="SAM" id="MobiDB-lite"/>
    </source>
</evidence>
<keyword evidence="4 16" id="KW-0812">Transmembrane</keyword>
<sequence length="860" mass="95967">MGFVFNRYNLQKVIIVVLVVSCNGFSSNAASNNITNARTKVVNIGVLLSLNSTIGKVAKVAIEAAVEDVNRYQSVHGRVKLNLTVQDTNYNGYLDTVEAALSLIGSEVVAIIGPQFSTTAHVISQIADELQVPLLSFAATDPTLTSLQYPFFVRTTQSDIFQMAAIAEIVNYYEWRSVVAIYVDDDYGRNGVAELGEKLTERHCKISYKAPLSPKGNRSSEITNVLVNVALMESRIIVLLAYSDLGFQVLEAAQILGMMRAEYVWIATDWLSTIIDTYSPLPSQKMDGIQGVLTLRMHTPDSQLKRKFASRWRNLTIGKEAVGTFRLNTYGLYAYDTVWLLAYAIDEFLNQGGNISFSYDPRLSKLQAKELKVFKGGNTLLQSILQKPRGWASPNRGRKLRIGVPNRVSFSEFVSVEGTNKFAGYCIDVFYAAMNLQHYAGPFEFIAFGDGHKNPNMTELLQLVAAGVFDFAVGGISITTERTRFVDFTQPYILESGLVIVAPVKKLNSSAWAFLRPFTPLMWLVTAVFFLFMGILVWFLEHRVNDDFRGPPRRQIVTILSFSFSTLVFAHKEKIKGTLSRLVLIIWLFVVLILSSSYTASLTSILTVEQLSSPVKGIESLISGNEPIGYQYGSFAENYLINAYNIDKSRLVPLNSEQEYAKALKDGPKKGGVAAIVDEKAYIELFLSSNCEFSIVGQEFGRNGWGFAFPRDSPLAADMSSAILTLSESGDLQRIRDKWLSRRACNSEDASGEANRLHLESFWGLFLICGTACLLAFILYLVQLLRKFKLYSKELEGGSLRQSSLSAHFQTFLSFVDEKEKDVKKRSKRRRMDQKASDTNINRNALRNSSSKVSNSDIDV</sequence>
<dbReference type="Gene3D" id="3.40.50.2300">
    <property type="match status" value="2"/>
</dbReference>
<evidence type="ECO:0000256" key="7">
    <source>
        <dbReference type="ARBA" id="ARBA00023065"/>
    </source>
</evidence>
<feature type="transmembrane region" description="Helical" evidence="16">
    <location>
        <begin position="582"/>
        <end position="606"/>
    </location>
</feature>
<feature type="transmembrane region" description="Helical" evidence="16">
    <location>
        <begin position="521"/>
        <end position="540"/>
    </location>
</feature>
<evidence type="ECO:0000256" key="5">
    <source>
        <dbReference type="ARBA" id="ARBA00022729"/>
    </source>
</evidence>
<evidence type="ECO:0000256" key="2">
    <source>
        <dbReference type="ARBA" id="ARBA00008685"/>
    </source>
</evidence>
<dbReference type="InterPro" id="IPR019594">
    <property type="entry name" value="Glu/Gly-bd"/>
</dbReference>
<name>A0A067LHV7_JATCU</name>
<feature type="chain" id="PRO_5001644692" description="Glutamate receptor" evidence="17">
    <location>
        <begin position="25"/>
        <end position="860"/>
    </location>
</feature>
<evidence type="ECO:0000256" key="1">
    <source>
        <dbReference type="ARBA" id="ARBA00004141"/>
    </source>
</evidence>
<keyword evidence="6 16" id="KW-1133">Transmembrane helix</keyword>
<accession>A0A067LHV7</accession>
<dbReference type="FunFam" id="1.10.287.70:FF:000037">
    <property type="entry name" value="Glutamate receptor"/>
    <property type="match status" value="1"/>
</dbReference>
<keyword evidence="10" id="KW-0325">Glycoprotein</keyword>
<dbReference type="InterPro" id="IPR015683">
    <property type="entry name" value="Ionotropic_Glu_rcpt"/>
</dbReference>
<dbReference type="Gene3D" id="3.40.190.10">
    <property type="entry name" value="Periplasmic binding protein-like II"/>
    <property type="match status" value="3"/>
</dbReference>
<keyword evidence="14" id="KW-1015">Disulfide bond</keyword>